<dbReference type="EMBL" id="SOFI01000003">
    <property type="protein sequence ID" value="TFB80327.1"/>
    <property type="molecule type" value="Genomic_DNA"/>
</dbReference>
<sequence>MVMIMPNPFSAVLLVLALTCLILIGVVLFVEWLKELSDRRRTRIERELDVAQERMRAAIFQLASELGADAHEARKALIRESYLASGQLPPKQ</sequence>
<reference evidence="2 3" key="1">
    <citation type="submission" date="2019-03" db="EMBL/GenBank/DDBJ databases">
        <title>Genomics of glacier-inhabiting Cryobacterium strains.</title>
        <authorList>
            <person name="Liu Q."/>
            <person name="Xin Y.-H."/>
        </authorList>
    </citation>
    <scope>NUCLEOTIDE SEQUENCE [LARGE SCALE GENOMIC DNA]</scope>
    <source>
        <strain evidence="2 3">CGMCC 1.10440</strain>
    </source>
</reference>
<keyword evidence="1" id="KW-0812">Transmembrane</keyword>
<organism evidence="2 3">
    <name type="scientific">Terrimesophilobacter mesophilus</name>
    <dbReference type="NCBI Taxonomy" id="433647"/>
    <lineage>
        <taxon>Bacteria</taxon>
        <taxon>Bacillati</taxon>
        <taxon>Actinomycetota</taxon>
        <taxon>Actinomycetes</taxon>
        <taxon>Micrococcales</taxon>
        <taxon>Microbacteriaceae</taxon>
        <taxon>Terrimesophilobacter</taxon>
    </lineage>
</organism>
<dbReference type="OrthoDB" id="5083991at2"/>
<gene>
    <name evidence="2" type="ORF">E3N84_09980</name>
</gene>
<keyword evidence="1" id="KW-1133">Transmembrane helix</keyword>
<comment type="caution">
    <text evidence="2">The sequence shown here is derived from an EMBL/GenBank/DDBJ whole genome shotgun (WGS) entry which is preliminary data.</text>
</comment>
<evidence type="ECO:0000313" key="2">
    <source>
        <dbReference type="EMBL" id="TFB80327.1"/>
    </source>
</evidence>
<dbReference type="RefSeq" id="WP_134542282.1">
    <property type="nucleotide sequence ID" value="NZ_SOFI01000003.1"/>
</dbReference>
<dbReference type="AlphaFoldDB" id="A0A4R8VEP9"/>
<keyword evidence="3" id="KW-1185">Reference proteome</keyword>
<name>A0A4R8VEP9_9MICO</name>
<dbReference type="Proteomes" id="UP000298488">
    <property type="component" value="Unassembled WGS sequence"/>
</dbReference>
<protein>
    <submittedName>
        <fullName evidence="2">Uncharacterized protein</fullName>
    </submittedName>
</protein>
<feature type="transmembrane region" description="Helical" evidence="1">
    <location>
        <begin position="12"/>
        <end position="33"/>
    </location>
</feature>
<keyword evidence="1" id="KW-0472">Membrane</keyword>
<accession>A0A4R8VEP9</accession>
<proteinExistence type="predicted"/>
<evidence type="ECO:0000313" key="3">
    <source>
        <dbReference type="Proteomes" id="UP000298488"/>
    </source>
</evidence>
<evidence type="ECO:0000256" key="1">
    <source>
        <dbReference type="SAM" id="Phobius"/>
    </source>
</evidence>